<dbReference type="EC" id="3.1.4.58" evidence="2"/>
<feature type="active site" description="Proton acceptor" evidence="2">
    <location>
        <position position="124"/>
    </location>
</feature>
<dbReference type="NCBIfam" id="TIGR02258">
    <property type="entry name" value="2_5_ligase"/>
    <property type="match status" value="1"/>
</dbReference>
<feature type="short sequence motif" description="HXTX 1" evidence="2">
    <location>
        <begin position="40"/>
        <end position="43"/>
    </location>
</feature>
<sequence length="182" mass="20785">MRLFIALTFSPELVEKLSAAQDELRQCRVDVKWVEKENLHLTLKFLGEVPPETAREVIAALSRGVQGIGKLELEVKGAGVFPNWARPRVIWVGLTPHPGLRELHRSLEQELVTLGFPPESFSPHITLGRMKSTANWPALKENLLRWQHKVWGEEKVDKVVLMQSHLTPRGPRYQVMETFPLT</sequence>
<dbReference type="InterPro" id="IPR014051">
    <property type="entry name" value="Phosphoesterase_HXTX"/>
</dbReference>
<keyword evidence="5" id="KW-1185">Reference proteome</keyword>
<dbReference type="PANTHER" id="PTHR35561:SF1">
    <property type="entry name" value="RNA 2',3'-CYCLIC PHOSPHODIESTERASE"/>
    <property type="match status" value="1"/>
</dbReference>
<gene>
    <name evidence="4" type="ORF">SAMN00808754_1781</name>
</gene>
<dbReference type="GO" id="GO:0004113">
    <property type="term" value="F:2',3'-cyclic-nucleotide 3'-phosphodiesterase activity"/>
    <property type="evidence" value="ECO:0007669"/>
    <property type="project" value="InterPro"/>
</dbReference>
<dbReference type="GO" id="GO:0016874">
    <property type="term" value="F:ligase activity"/>
    <property type="evidence" value="ECO:0007669"/>
    <property type="project" value="UniProtKB-KW"/>
</dbReference>
<accession>A0A1W1VWC8</accession>
<feature type="short sequence motif" description="HXTX 2" evidence="2">
    <location>
        <begin position="124"/>
        <end position="127"/>
    </location>
</feature>
<dbReference type="GO" id="GO:0008664">
    <property type="term" value="F:RNA 2',3'-cyclic 3'-phosphodiesterase activity"/>
    <property type="evidence" value="ECO:0007669"/>
    <property type="project" value="UniProtKB-EC"/>
</dbReference>
<dbReference type="SUPFAM" id="SSF55144">
    <property type="entry name" value="LigT-like"/>
    <property type="match status" value="1"/>
</dbReference>
<evidence type="ECO:0000313" key="5">
    <source>
        <dbReference type="Proteomes" id="UP000192569"/>
    </source>
</evidence>
<dbReference type="Gene3D" id="3.90.1140.10">
    <property type="entry name" value="Cyclic phosphodiesterase"/>
    <property type="match status" value="1"/>
</dbReference>
<dbReference type="RefSeq" id="WP_084665380.1">
    <property type="nucleotide sequence ID" value="NZ_LT838272.1"/>
</dbReference>
<keyword evidence="4" id="KW-0436">Ligase</keyword>
<proteinExistence type="inferred from homology"/>
<dbReference type="InterPro" id="IPR009097">
    <property type="entry name" value="Cyclic_Pdiesterase"/>
</dbReference>
<dbReference type="STRING" id="698762.SAMN00808754_1781"/>
<comment type="function">
    <text evidence="2">Hydrolyzes RNA 2',3'-cyclic phosphodiester to an RNA 2'-phosphomonoester.</text>
</comment>
<comment type="catalytic activity">
    <reaction evidence="2">
        <text>a 3'-end 2',3'-cyclophospho-ribonucleotide-RNA + H2O = a 3'-end 2'-phospho-ribonucleotide-RNA + H(+)</text>
        <dbReference type="Rhea" id="RHEA:11828"/>
        <dbReference type="Rhea" id="RHEA-COMP:10464"/>
        <dbReference type="Rhea" id="RHEA-COMP:17353"/>
        <dbReference type="ChEBI" id="CHEBI:15377"/>
        <dbReference type="ChEBI" id="CHEBI:15378"/>
        <dbReference type="ChEBI" id="CHEBI:83064"/>
        <dbReference type="ChEBI" id="CHEBI:173113"/>
        <dbReference type="EC" id="3.1.4.58"/>
    </reaction>
</comment>
<dbReference type="AlphaFoldDB" id="A0A1W1VWC8"/>
<reference evidence="4 5" key="1">
    <citation type="submission" date="2017-04" db="EMBL/GenBank/DDBJ databases">
        <authorList>
            <person name="Afonso C.L."/>
            <person name="Miller P.J."/>
            <person name="Scott M.A."/>
            <person name="Spackman E."/>
            <person name="Goraichik I."/>
            <person name="Dimitrov K.M."/>
            <person name="Suarez D.L."/>
            <person name="Swayne D.E."/>
        </authorList>
    </citation>
    <scope>NUCLEOTIDE SEQUENCE [LARGE SCALE GENOMIC DNA]</scope>
    <source>
        <strain evidence="4 5">ToBE</strain>
    </source>
</reference>
<evidence type="ECO:0000313" key="4">
    <source>
        <dbReference type="EMBL" id="SMB97184.1"/>
    </source>
</evidence>
<feature type="domain" description="Phosphoesterase HXTX" evidence="3">
    <location>
        <begin position="10"/>
        <end position="91"/>
    </location>
</feature>
<organism evidence="4 5">
    <name type="scientific">Thermanaeromonas toyohensis ToBE</name>
    <dbReference type="NCBI Taxonomy" id="698762"/>
    <lineage>
        <taxon>Bacteria</taxon>
        <taxon>Bacillati</taxon>
        <taxon>Bacillota</taxon>
        <taxon>Clostridia</taxon>
        <taxon>Neomoorellales</taxon>
        <taxon>Neomoorellaceae</taxon>
        <taxon>Thermanaeromonas</taxon>
    </lineage>
</organism>
<feature type="domain" description="Phosphoesterase HXTX" evidence="3">
    <location>
        <begin position="98"/>
        <end position="173"/>
    </location>
</feature>
<comment type="similarity">
    <text evidence="2">Belongs to the 2H phosphoesterase superfamily. ThpR family.</text>
</comment>
<evidence type="ECO:0000259" key="3">
    <source>
        <dbReference type="Pfam" id="PF02834"/>
    </source>
</evidence>
<evidence type="ECO:0000256" key="1">
    <source>
        <dbReference type="ARBA" id="ARBA00022801"/>
    </source>
</evidence>
<dbReference type="InterPro" id="IPR004175">
    <property type="entry name" value="RNA_CPDase"/>
</dbReference>
<dbReference type="PANTHER" id="PTHR35561">
    <property type="entry name" value="RNA 2',3'-CYCLIC PHOSPHODIESTERASE"/>
    <property type="match status" value="1"/>
</dbReference>
<dbReference type="HAMAP" id="MF_01940">
    <property type="entry name" value="RNA_CPDase"/>
    <property type="match status" value="1"/>
</dbReference>
<feature type="active site" description="Proton donor" evidence="2">
    <location>
        <position position="40"/>
    </location>
</feature>
<protein>
    <recommendedName>
        <fullName evidence="2">RNA 2',3'-cyclic phosphodiesterase</fullName>
        <shortName evidence="2">RNA 2',3'-CPDase</shortName>
        <ecNumber evidence="2">3.1.4.58</ecNumber>
    </recommendedName>
</protein>
<dbReference type="Pfam" id="PF02834">
    <property type="entry name" value="LigT_PEase"/>
    <property type="match status" value="2"/>
</dbReference>
<evidence type="ECO:0000256" key="2">
    <source>
        <dbReference type="HAMAP-Rule" id="MF_01940"/>
    </source>
</evidence>
<name>A0A1W1VWC8_9FIRM</name>
<dbReference type="OrthoDB" id="9789350at2"/>
<dbReference type="Proteomes" id="UP000192569">
    <property type="component" value="Chromosome I"/>
</dbReference>
<dbReference type="EMBL" id="LT838272">
    <property type="protein sequence ID" value="SMB97184.1"/>
    <property type="molecule type" value="Genomic_DNA"/>
</dbReference>
<keyword evidence="1 2" id="KW-0378">Hydrolase</keyword>